<dbReference type="HAMAP" id="MF_00178">
    <property type="entry name" value="Lumazine_synth"/>
    <property type="match status" value="1"/>
</dbReference>
<feature type="binding site" evidence="7">
    <location>
        <position position="26"/>
    </location>
    <ligand>
        <name>5-amino-6-(D-ribitylamino)uracil</name>
        <dbReference type="ChEBI" id="CHEBI:15934"/>
    </ligand>
</feature>
<comment type="catalytic activity">
    <reaction evidence="6 7">
        <text>(2S)-2-hydroxy-3-oxobutyl phosphate + 5-amino-6-(D-ribitylamino)uracil = 6,7-dimethyl-8-(1-D-ribityl)lumazine + phosphate + 2 H2O + H(+)</text>
        <dbReference type="Rhea" id="RHEA:26152"/>
        <dbReference type="ChEBI" id="CHEBI:15377"/>
        <dbReference type="ChEBI" id="CHEBI:15378"/>
        <dbReference type="ChEBI" id="CHEBI:15934"/>
        <dbReference type="ChEBI" id="CHEBI:43474"/>
        <dbReference type="ChEBI" id="CHEBI:58201"/>
        <dbReference type="ChEBI" id="CHEBI:58830"/>
        <dbReference type="EC" id="2.5.1.78"/>
    </reaction>
</comment>
<dbReference type="InterPro" id="IPR002180">
    <property type="entry name" value="LS/RS"/>
</dbReference>
<dbReference type="PANTHER" id="PTHR21058:SF0">
    <property type="entry name" value="6,7-DIMETHYL-8-RIBITYLLUMAZINE SYNTHASE"/>
    <property type="match status" value="1"/>
</dbReference>
<feature type="binding site" evidence="7">
    <location>
        <position position="130"/>
    </location>
    <ligand>
        <name>(2S)-2-hydroxy-3-oxobutyl phosphate</name>
        <dbReference type="ChEBI" id="CHEBI:58830"/>
    </ligand>
</feature>
<dbReference type="InterPro" id="IPR034964">
    <property type="entry name" value="LS"/>
</dbReference>
<dbReference type="UniPathway" id="UPA00275">
    <property type="reaction ID" value="UER00404"/>
</dbReference>
<proteinExistence type="inferred from homology"/>
<protein>
    <recommendedName>
        <fullName evidence="3 7">6,7-dimethyl-8-ribityllumazine synthase</fullName>
        <shortName evidence="7">DMRL synthase</shortName>
        <shortName evidence="7">LS</shortName>
        <shortName evidence="7">Lumazine synthase</shortName>
        <ecNumber evidence="3 7">2.5.1.78</ecNumber>
    </recommendedName>
</protein>
<evidence type="ECO:0000256" key="4">
    <source>
        <dbReference type="ARBA" id="ARBA00022619"/>
    </source>
</evidence>
<dbReference type="AlphaFoldDB" id="A0A2K5ANN4"/>
<dbReference type="FunFam" id="3.40.50.960:FF:000003">
    <property type="entry name" value="6,7-dimethyl-8-ribityllumazine synthase"/>
    <property type="match status" value="1"/>
</dbReference>
<evidence type="ECO:0000256" key="6">
    <source>
        <dbReference type="ARBA" id="ARBA00048785"/>
    </source>
</evidence>
<keyword evidence="10" id="KW-1185">Reference proteome</keyword>
<feature type="active site" description="Proton donor" evidence="7">
    <location>
        <position position="90"/>
    </location>
</feature>
<dbReference type="NCBIfam" id="TIGR00114">
    <property type="entry name" value="lumazine-synth"/>
    <property type="match status" value="1"/>
</dbReference>
<dbReference type="GO" id="GO:0009349">
    <property type="term" value="C:riboflavin synthase complex"/>
    <property type="evidence" value="ECO:0007669"/>
    <property type="project" value="UniProtKB-UniRule"/>
</dbReference>
<evidence type="ECO:0000313" key="10">
    <source>
        <dbReference type="Proteomes" id="UP000236248"/>
    </source>
</evidence>
<sequence length="179" mass="19270">MGMSSHTFNDDTATNTIRLGVVVAEFNGEITSSMLERACNHAKELNAEIRYICYVPGTFDMPLFVADLLSKDDVDAVVTLGAVIKGETMHDEIVALNASRLIADLALRYGKPVALGISGPGMNYEQAVDRINPVSTRAVSAAVNMVKRLRMLRSKGKGKDNGKGIDSNREDAGGTIVIR</sequence>
<dbReference type="GO" id="GO:0000906">
    <property type="term" value="F:6,7-dimethyl-8-ribityllumazine synthase activity"/>
    <property type="evidence" value="ECO:0007669"/>
    <property type="project" value="UniProtKB-UniRule"/>
</dbReference>
<feature type="compositionally biased region" description="Basic and acidic residues" evidence="8">
    <location>
        <begin position="157"/>
        <end position="172"/>
    </location>
</feature>
<evidence type="ECO:0000313" key="9">
    <source>
        <dbReference type="EMBL" id="SPC33250.1"/>
    </source>
</evidence>
<dbReference type="SUPFAM" id="SSF52121">
    <property type="entry name" value="Lumazine synthase"/>
    <property type="match status" value="1"/>
</dbReference>
<dbReference type="Gene3D" id="3.40.50.960">
    <property type="entry name" value="Lumazine/riboflavin synthase"/>
    <property type="match status" value="1"/>
</dbReference>
<evidence type="ECO:0000256" key="8">
    <source>
        <dbReference type="SAM" id="MobiDB-lite"/>
    </source>
</evidence>
<reference evidence="10" key="1">
    <citation type="submission" date="2018-01" db="EMBL/GenBank/DDBJ databases">
        <authorList>
            <person name="Kerou L M."/>
        </authorList>
    </citation>
    <scope>NUCLEOTIDE SEQUENCE [LARGE SCALE GENOMIC DNA]</scope>
    <source>
        <strain evidence="10">SCU2</strain>
    </source>
</reference>
<comment type="pathway">
    <text evidence="1 7">Cofactor biosynthesis; riboflavin biosynthesis; riboflavin from 2-hydroxy-3-oxobutyl phosphate and 5-amino-6-(D-ribitylamino)uracil: step 1/2.</text>
</comment>
<feature type="binding site" evidence="7">
    <location>
        <begin position="58"/>
        <end position="60"/>
    </location>
    <ligand>
        <name>5-amino-6-(D-ribitylamino)uracil</name>
        <dbReference type="ChEBI" id="CHEBI:15934"/>
    </ligand>
</feature>
<evidence type="ECO:0000256" key="3">
    <source>
        <dbReference type="ARBA" id="ARBA00012664"/>
    </source>
</evidence>
<dbReference type="EMBL" id="LT981265">
    <property type="protein sequence ID" value="SPC33250.1"/>
    <property type="molecule type" value="Genomic_DNA"/>
</dbReference>
<evidence type="ECO:0000256" key="7">
    <source>
        <dbReference type="HAMAP-Rule" id="MF_00178"/>
    </source>
</evidence>
<accession>A0A2K5ANN4</accession>
<keyword evidence="5 7" id="KW-0808">Transferase</keyword>
<dbReference type="KEGG" id="ncv:NCAV_0050"/>
<comment type="similarity">
    <text evidence="2 7">Belongs to the DMRL synthase family.</text>
</comment>
<dbReference type="EC" id="2.5.1.78" evidence="3 7"/>
<name>A0A2K5ANN4_9ARCH</name>
<feature type="binding site" evidence="7">
    <location>
        <position position="115"/>
    </location>
    <ligand>
        <name>5-amino-6-(D-ribitylamino)uracil</name>
        <dbReference type="ChEBI" id="CHEBI:15934"/>
    </ligand>
</feature>
<dbReference type="GO" id="GO:0009231">
    <property type="term" value="P:riboflavin biosynthetic process"/>
    <property type="evidence" value="ECO:0007669"/>
    <property type="project" value="UniProtKB-UniRule"/>
</dbReference>
<dbReference type="Proteomes" id="UP000236248">
    <property type="component" value="Chromosome NCAV"/>
</dbReference>
<dbReference type="Pfam" id="PF00885">
    <property type="entry name" value="DMRL_synthase"/>
    <property type="match status" value="1"/>
</dbReference>
<dbReference type="CDD" id="cd09211">
    <property type="entry name" value="Lumazine_synthase_archaeal"/>
    <property type="match status" value="1"/>
</dbReference>
<keyword evidence="4 7" id="KW-0686">Riboflavin biosynthesis</keyword>
<comment type="function">
    <text evidence="7">Catalyzes the formation of 6,7-dimethyl-8-ribityllumazine by condensation of 5-amino-6-(D-ribitylamino)uracil with 3,4-dihydroxy-2-butanone 4-phosphate. This is the penultimate step in the biosynthesis of riboflavin.</text>
</comment>
<dbReference type="InterPro" id="IPR036467">
    <property type="entry name" value="LS/RS_sf"/>
</dbReference>
<evidence type="ECO:0000256" key="1">
    <source>
        <dbReference type="ARBA" id="ARBA00004917"/>
    </source>
</evidence>
<organism evidence="9 10">
    <name type="scientific">Candidatus Nitrosocaldus cavascurensis</name>
    <dbReference type="NCBI Taxonomy" id="2058097"/>
    <lineage>
        <taxon>Archaea</taxon>
        <taxon>Nitrososphaerota</taxon>
        <taxon>Nitrososphaeria</taxon>
        <taxon>Candidatus Nitrosocaldales</taxon>
        <taxon>Candidatus Nitrosocaldaceae</taxon>
        <taxon>Candidatus Nitrosocaldus</taxon>
    </lineage>
</organism>
<feature type="binding site" evidence="7">
    <location>
        <begin position="87"/>
        <end position="88"/>
    </location>
    <ligand>
        <name>(2S)-2-hydroxy-3-oxobutyl phosphate</name>
        <dbReference type="ChEBI" id="CHEBI:58830"/>
    </ligand>
</feature>
<feature type="region of interest" description="Disordered" evidence="8">
    <location>
        <begin position="155"/>
        <end position="179"/>
    </location>
</feature>
<evidence type="ECO:0000256" key="2">
    <source>
        <dbReference type="ARBA" id="ARBA00007424"/>
    </source>
</evidence>
<dbReference type="PANTHER" id="PTHR21058">
    <property type="entry name" value="6,7-DIMETHYL-8-RIBITYLLUMAZINE SYNTHASE DMRL SYNTHASE LUMAZINE SYNTHASE"/>
    <property type="match status" value="1"/>
</dbReference>
<gene>
    <name evidence="7" type="primary">ribH</name>
    <name evidence="9" type="ORF">NCAV_0050</name>
</gene>
<evidence type="ECO:0000256" key="5">
    <source>
        <dbReference type="ARBA" id="ARBA00022679"/>
    </source>
</evidence>
<feature type="binding site" evidence="7">
    <location>
        <begin position="82"/>
        <end position="84"/>
    </location>
    <ligand>
        <name>5-amino-6-(D-ribitylamino)uracil</name>
        <dbReference type="ChEBI" id="CHEBI:15934"/>
    </ligand>
</feature>